<comment type="similarity">
    <text evidence="1">Belongs to the arrestin family.</text>
</comment>
<accession>A0A1S4F651</accession>
<evidence type="ECO:0000313" key="4">
    <source>
        <dbReference type="EMBL" id="EAT44771.1"/>
    </source>
</evidence>
<dbReference type="Pfam" id="PF02752">
    <property type="entry name" value="Arrestin_C"/>
    <property type="match status" value="1"/>
</dbReference>
<dbReference type="AlphaFoldDB" id="A0A1S4F651"/>
<keyword evidence="2" id="KW-0716">Sensory transduction</keyword>
<feature type="domain" description="Arrestin C-terminal-like" evidence="3">
    <location>
        <begin position="182"/>
        <end position="314"/>
    </location>
</feature>
<evidence type="ECO:0000313" key="5">
    <source>
        <dbReference type="Proteomes" id="UP000682892"/>
    </source>
</evidence>
<dbReference type="KEGG" id="aag:5579164"/>
<protein>
    <submittedName>
        <fullName evidence="4">AAEL003886-PA</fullName>
    </submittedName>
</protein>
<dbReference type="Proteomes" id="UP000682892">
    <property type="component" value="Chromosome 3"/>
</dbReference>
<dbReference type="OrthoDB" id="2333384at2759"/>
<dbReference type="GO" id="GO:0005737">
    <property type="term" value="C:cytoplasm"/>
    <property type="evidence" value="ECO:0007669"/>
    <property type="project" value="TreeGrafter"/>
</dbReference>
<dbReference type="SMART" id="SM01017">
    <property type="entry name" value="Arrestin_C"/>
    <property type="match status" value="1"/>
</dbReference>
<sequence>MTAPKKDSKHVKCEIRFDNSSSGIYRPGYTVNGTVVITLDKKKKFRGICLRINGFASSFWDAKVKAESGNKVRKTAFKGREDYFSTINYFVGSDVGNPLEVLPGTYTYPFTCQIPPQAPASMESSYGHIRYLVKLSFERPWKNDIIYQKDIIVRGSQDLNHNADQLSKPTKAEAMTSFYFGLTEPLIVTATTPRSGYVPGDVIELTMHVNNQSSVDVKCITVKLQRVDTFISQLPRVEQRQEFTVLEERITGKIAKRQDAKLEENILIGPGIPSDDSHCRVIQVKYELDITVQPIRSRKRLTLKLPIVLGTTAITNNGHLPNRALEKQQEALLGYAPSAPMASEVDDVQDGAPPSYLDLQAVLASTSCSYSVASDITADDANAEAAGTNRTGPYEPREF</sequence>
<dbReference type="Gene3D" id="2.60.40.640">
    <property type="match status" value="2"/>
</dbReference>
<dbReference type="InterPro" id="IPR011021">
    <property type="entry name" value="Arrestin-like_N"/>
</dbReference>
<dbReference type="PANTHER" id="PTHR11188">
    <property type="entry name" value="ARRESTIN DOMAIN CONTAINING PROTEIN"/>
    <property type="match status" value="1"/>
</dbReference>
<evidence type="ECO:0000259" key="3">
    <source>
        <dbReference type="SMART" id="SM01017"/>
    </source>
</evidence>
<dbReference type="EMBL" id="CH477284">
    <property type="protein sequence ID" value="EAT44771.1"/>
    <property type="molecule type" value="Genomic_DNA"/>
</dbReference>
<reference evidence="4" key="1">
    <citation type="submission" date="2005-10" db="EMBL/GenBank/DDBJ databases">
        <authorList>
            <person name="Loftus B.J."/>
            <person name="Nene V.M."/>
            <person name="Hannick L.I."/>
            <person name="Bidwell S."/>
            <person name="Haas B."/>
            <person name="Amedeo P."/>
            <person name="Orvis J."/>
            <person name="Wortman J.R."/>
            <person name="White O.R."/>
            <person name="Salzberg S."/>
            <person name="Shumway M."/>
            <person name="Koo H."/>
            <person name="Zhao Y."/>
            <person name="Holmes M."/>
            <person name="Miller J."/>
            <person name="Schatz M."/>
            <person name="Pop M."/>
            <person name="Pai G."/>
            <person name="Utterback T."/>
            <person name="Rogers Y.-H."/>
            <person name="Kravitz S."/>
            <person name="Fraser C.M."/>
        </authorList>
    </citation>
    <scope>NUCLEOTIDE SEQUENCE</scope>
    <source>
        <strain evidence="4">Liverpool</strain>
    </source>
</reference>
<dbReference type="PANTHER" id="PTHR11188:SF167">
    <property type="entry name" value="ARRESTIN C-TERMINAL-LIKE DOMAIN-CONTAINING PROTEIN-RELATED"/>
    <property type="match status" value="1"/>
</dbReference>
<dbReference type="OMA" id="YEMKKPI"/>
<dbReference type="InterPro" id="IPR014756">
    <property type="entry name" value="Ig_E-set"/>
</dbReference>
<reference evidence="4" key="2">
    <citation type="journal article" date="2007" name="Science">
        <title>Genome sequence of Aedes aegypti, a major arbovirus vector.</title>
        <authorList>
            <person name="Nene V."/>
            <person name="Wortman J.R."/>
            <person name="Lawson D."/>
            <person name="Haas B."/>
            <person name="Kodira C."/>
            <person name="Tu Z.J."/>
            <person name="Loftus B."/>
            <person name="Xi Z."/>
            <person name="Megy K."/>
            <person name="Grabherr M."/>
            <person name="Ren Q."/>
            <person name="Zdobnov E.M."/>
            <person name="Lobo N.F."/>
            <person name="Campbell K.S."/>
            <person name="Brown S.E."/>
            <person name="Bonaldo M.F."/>
            <person name="Zhu J."/>
            <person name="Sinkins S.P."/>
            <person name="Hogenkamp D.G."/>
            <person name="Amedeo P."/>
            <person name="Arensburger P."/>
            <person name="Atkinson P.W."/>
            <person name="Bidwell S."/>
            <person name="Biedler J."/>
            <person name="Birney E."/>
            <person name="Bruggner R.V."/>
            <person name="Costas J."/>
            <person name="Coy M.R."/>
            <person name="Crabtree J."/>
            <person name="Crawford M."/>
            <person name="Debruyn B."/>
            <person name="Decaprio D."/>
            <person name="Eiglmeier K."/>
            <person name="Eisenstadt E."/>
            <person name="El-Dorry H."/>
            <person name="Gelbart W.M."/>
            <person name="Gomes S.L."/>
            <person name="Hammond M."/>
            <person name="Hannick L.I."/>
            <person name="Hogan J.R."/>
            <person name="Holmes M.H."/>
            <person name="Jaffe D."/>
            <person name="Johnston J.S."/>
            <person name="Kennedy R.C."/>
            <person name="Koo H."/>
            <person name="Kravitz S."/>
            <person name="Kriventseva E.V."/>
            <person name="Kulp D."/>
            <person name="Labutti K."/>
            <person name="Lee E."/>
            <person name="Li S."/>
            <person name="Lovin D.D."/>
            <person name="Mao C."/>
            <person name="Mauceli E."/>
            <person name="Menck C.F."/>
            <person name="Miller J.R."/>
            <person name="Montgomery P."/>
            <person name="Mori A."/>
            <person name="Nascimento A.L."/>
            <person name="Naveira H.F."/>
            <person name="Nusbaum C."/>
            <person name="O'leary S."/>
            <person name="Orvis J."/>
            <person name="Pertea M."/>
            <person name="Quesneville H."/>
            <person name="Reidenbach K.R."/>
            <person name="Rogers Y.H."/>
            <person name="Roth C.W."/>
            <person name="Schneider J.R."/>
            <person name="Schatz M."/>
            <person name="Shumway M."/>
            <person name="Stanke M."/>
            <person name="Stinson E.O."/>
            <person name="Tubio J.M."/>
            <person name="Vanzee J.P."/>
            <person name="Verjovski-Almeida S."/>
            <person name="Werner D."/>
            <person name="White O."/>
            <person name="Wyder S."/>
            <person name="Zeng Q."/>
            <person name="Zhao Q."/>
            <person name="Zhao Y."/>
            <person name="Hill C.A."/>
            <person name="Raikhel A.S."/>
            <person name="Soares M.B."/>
            <person name="Knudson D.L."/>
            <person name="Lee N.H."/>
            <person name="Galagan J."/>
            <person name="Salzberg S.L."/>
            <person name="Paulsen I.T."/>
            <person name="Dimopoulos G."/>
            <person name="Collins F.H."/>
            <person name="Birren B."/>
            <person name="Fraser-Liggett C.M."/>
            <person name="Severson D.W."/>
        </authorList>
    </citation>
    <scope>NUCLEOTIDE SEQUENCE [LARGE SCALE GENOMIC DNA]</scope>
    <source>
        <strain evidence="4">Liverpool</strain>
    </source>
</reference>
<dbReference type="SUPFAM" id="SSF81296">
    <property type="entry name" value="E set domains"/>
    <property type="match status" value="2"/>
</dbReference>
<dbReference type="InterPro" id="IPR050357">
    <property type="entry name" value="Arrestin_domain-protein"/>
</dbReference>
<gene>
    <name evidence="4" type="ORF">AaeL_AAEL003886</name>
</gene>
<name>A0A1S4F651_AEDAE</name>
<dbReference type="Pfam" id="PF00339">
    <property type="entry name" value="Arrestin_N"/>
    <property type="match status" value="1"/>
</dbReference>
<dbReference type="InterPro" id="IPR011022">
    <property type="entry name" value="Arrestin_C-like"/>
</dbReference>
<evidence type="ECO:0000256" key="1">
    <source>
        <dbReference type="ARBA" id="ARBA00005298"/>
    </source>
</evidence>
<reference evidence="4" key="3">
    <citation type="submission" date="2012-09" db="EMBL/GenBank/DDBJ databases">
        <authorList>
            <consortium name="VectorBase"/>
        </authorList>
    </citation>
    <scope>NUCLEOTIDE SEQUENCE</scope>
    <source>
        <strain evidence="4">Liverpool</strain>
    </source>
</reference>
<proteinExistence type="inferred from homology"/>
<dbReference type="InterPro" id="IPR014752">
    <property type="entry name" value="Arrestin-like_C"/>
</dbReference>
<dbReference type="HOGENOM" id="CLU_039221_0_1_1"/>
<dbReference type="GO" id="GO:0015031">
    <property type="term" value="P:protein transport"/>
    <property type="evidence" value="ECO:0007669"/>
    <property type="project" value="TreeGrafter"/>
</dbReference>
<organism evidence="4 5">
    <name type="scientific">Aedes aegypti</name>
    <name type="common">Yellowfever mosquito</name>
    <name type="synonym">Culex aegypti</name>
    <dbReference type="NCBI Taxonomy" id="7159"/>
    <lineage>
        <taxon>Eukaryota</taxon>
        <taxon>Metazoa</taxon>
        <taxon>Ecdysozoa</taxon>
        <taxon>Arthropoda</taxon>
        <taxon>Hexapoda</taxon>
        <taxon>Insecta</taxon>
        <taxon>Pterygota</taxon>
        <taxon>Neoptera</taxon>
        <taxon>Endopterygota</taxon>
        <taxon>Diptera</taxon>
        <taxon>Nematocera</taxon>
        <taxon>Culicoidea</taxon>
        <taxon>Culicidae</taxon>
        <taxon>Culicinae</taxon>
        <taxon>Aedini</taxon>
        <taxon>Aedes</taxon>
        <taxon>Stegomyia</taxon>
    </lineage>
</organism>
<evidence type="ECO:0000256" key="2">
    <source>
        <dbReference type="ARBA" id="ARBA00022606"/>
    </source>
</evidence>